<dbReference type="GO" id="GO:0005975">
    <property type="term" value="P:carbohydrate metabolic process"/>
    <property type="evidence" value="ECO:0007669"/>
    <property type="project" value="InterPro"/>
</dbReference>
<dbReference type="AlphaFoldDB" id="A0A5S5CGV1"/>
<keyword evidence="3" id="KW-1185">Reference proteome</keyword>
<dbReference type="RefSeq" id="WP_187433937.1">
    <property type="nucleotide sequence ID" value="NZ_VNHS01000001.1"/>
</dbReference>
<gene>
    <name evidence="2" type="ORF">BCM02_101121</name>
</gene>
<dbReference type="SUPFAM" id="SSF81296">
    <property type="entry name" value="E set domains"/>
    <property type="match status" value="1"/>
</dbReference>
<dbReference type="Gene3D" id="2.60.40.10">
    <property type="entry name" value="Immunoglobulins"/>
    <property type="match status" value="1"/>
</dbReference>
<dbReference type="GO" id="GO:0004553">
    <property type="term" value="F:hydrolase activity, hydrolyzing O-glycosyl compounds"/>
    <property type="evidence" value="ECO:0007669"/>
    <property type="project" value="InterPro"/>
</dbReference>
<protein>
    <submittedName>
        <fullName evidence="2">Alpha amylase-like protein</fullName>
    </submittedName>
</protein>
<feature type="domain" description="Glycoside hydrolase family 13 N-terminal Ig-like" evidence="1">
    <location>
        <begin position="1"/>
        <end position="118"/>
    </location>
</feature>
<reference evidence="2 3" key="1">
    <citation type="submission" date="2019-07" db="EMBL/GenBank/DDBJ databases">
        <title>Genomic Encyclopedia of Type Strains, Phase III (KMG-III): the genomes of soil and plant-associated and newly described type strains.</title>
        <authorList>
            <person name="Whitman W."/>
        </authorList>
    </citation>
    <scope>NUCLEOTIDE SEQUENCE [LARGE SCALE GENOMIC DNA]</scope>
    <source>
        <strain evidence="2 3">BL24</strain>
    </source>
</reference>
<dbReference type="EMBL" id="VNHS01000001">
    <property type="protein sequence ID" value="TYP79006.1"/>
    <property type="molecule type" value="Genomic_DNA"/>
</dbReference>
<dbReference type="Proteomes" id="UP000323257">
    <property type="component" value="Unassembled WGS sequence"/>
</dbReference>
<organism evidence="2 3">
    <name type="scientific">Paenibacillus methanolicus</name>
    <dbReference type="NCBI Taxonomy" id="582686"/>
    <lineage>
        <taxon>Bacteria</taxon>
        <taxon>Bacillati</taxon>
        <taxon>Bacillota</taxon>
        <taxon>Bacilli</taxon>
        <taxon>Bacillales</taxon>
        <taxon>Paenibacillaceae</taxon>
        <taxon>Paenibacillus</taxon>
    </lineage>
</organism>
<comment type="caution">
    <text evidence="2">The sequence shown here is derived from an EMBL/GenBank/DDBJ whole genome shotgun (WGS) entry which is preliminary data.</text>
</comment>
<evidence type="ECO:0000313" key="3">
    <source>
        <dbReference type="Proteomes" id="UP000323257"/>
    </source>
</evidence>
<dbReference type="InterPro" id="IPR004185">
    <property type="entry name" value="Glyco_hydro_13_lg-like_dom"/>
</dbReference>
<proteinExistence type="predicted"/>
<accession>A0A5S5CGV1</accession>
<dbReference type="InterPro" id="IPR013783">
    <property type="entry name" value="Ig-like_fold"/>
</dbReference>
<dbReference type="InterPro" id="IPR014756">
    <property type="entry name" value="Ig_E-set"/>
</dbReference>
<evidence type="ECO:0000313" key="2">
    <source>
        <dbReference type="EMBL" id="TYP79006.1"/>
    </source>
</evidence>
<dbReference type="CDD" id="cd02857">
    <property type="entry name" value="E_set_CDase_PDE_N"/>
    <property type="match status" value="1"/>
</dbReference>
<name>A0A5S5CGV1_9BACL</name>
<evidence type="ECO:0000259" key="1">
    <source>
        <dbReference type="Pfam" id="PF02903"/>
    </source>
</evidence>
<dbReference type="Pfam" id="PF02903">
    <property type="entry name" value="Alpha-amylase_N"/>
    <property type="match status" value="1"/>
</dbReference>
<sequence>MLRAAITHRSVLPFRYAVDDRTVRIRLKAACGDLTGCTLLYGDKFQWSRRQKVQMRVIASDGLHDYWQADVVPEDRRLCYAFYLESGKEGLWFTEKGFFVTHAEETHPLDYFEFPFLHHTERIDPPA</sequence>